<dbReference type="OrthoDB" id="317374at2759"/>
<sequence>MKQNILIFVIIAFGALCLAQLTIQVTNQCECSQFDQYTCGTLNNQQSCGWNATSNSCQSLGCRQLNNQTSCQLNFLDCWWDGSKCQQFSSCSNINSSQNLSCYQQNIQCSNQQNSTICVSLDNLPKCSQFNQTQCSLQQMGFQGTLCYWNNSTCQTAQSCTNFSQSQCSSLENLCIWNNNSNSCVQKQCGDYTFEQECKFVIEGLNPKTITPCQFVQGQCQSYQNAKSLNSQDCSQKTLQTYYWIQVSNSSGLCIPCMYKIPQLDSINQYQPNNECQCSNYLSEQCQQTDYCTWQNNTECNTLGCNQIKDQLSCIENLSCIWQNNTCQQFSNCPQAQTQQKCLGSSFNCPFFNFTSSQCTGLSSSLCLSQTTKDLCLMQLGYCYWSGYQCYQVQTCEQITSQKQCYRFGYSCMWYQNRCQSLTCASIQDSKNCIYTIPNLYTNDVQPCIWQSGKCQNLTDSNNLNATQCISNTLHTFKWTGSSCVSCSQHKNQTKLYLEIPNQCQCSQLYNEFDCSEQSSSCMWQNNYCQQLVCSNIVIQSNCASNKNCLWSGGQCVNFTSCGSLIGTSQSECIVQSINCPGSNGKNCTNTMSPCSSYSNQSLCTHVLGNNGFCIWQNGSCQILSKCSQLTQQNDCQQFQKQCYWSNNICQPVSCSIFTNPQTCQYYYSSINSYTPIPCYWNSAQVVCAQTTTYANQLTSATCSINTKQTARWSNTLKICLTCQAPQYPNPYRCACSQLISQINCMQSLECQWNTQSNHCQQQPCTGLTQSLCIQNSQCMWNNGSCQTFTSCTALSGGSSDECASQTLRCPYYNSKTNKCQAATLNNNLTCQDINNPQECFDHQSPYFQCSWNYNTNKCFFGDNCSYYDYQQCILSSICYYSNNVCQLKSCQNYTTKEQCTFIIYPTNWNYVQSCAWKNGACVAADNLFSENTCFVNTDQTGRWSTNNEDGYCIPCSIQFSQLLVPRNKCLCAQILTQYECNLANCYWNQGFCNESGCPQNQLQCVQKVECYWLYDSNYQKGGSCEFIINPIQQDFCTKLRGKNSLECLAQTTLCPVSIDGVCQSREHLQTCSSIESLQLCSNGIGQEGYCKYENQSCQILTSCSQITVQGECYLLDKACLWNVTQGICEQMTCASYSQTNCSFVYQNIDRANIVTCVWNGTGCASASYLIKQYSFQQCYQTTGGTYHWSNPEQSNGQCISCSLNRIKPKNACSCTDLNEIECTLSKPVCKLIQNNQCVKSECKEILDSVHCSQQNECMWQSNSCVPFTNCTELKGSSALDCMAQSLQCQSQSNQICQSASSLDSCSKYGSDSCHYGSIGSDGLCYWNTSSQVCQVISSCDKVNNQPICQSLAPACQWSLYFSSCVPFQCQDYPNEIQCKNVIVNLQDPQIMLCVWKNQKCQPYEDTYYRFDSAICFVQSDHTYRWIKEDKYGVRCQQCLSAYLINFIALATLIII</sequence>
<protein>
    <submittedName>
        <fullName evidence="2">Uncharacterized protein</fullName>
    </submittedName>
</protein>
<organism evidence="2 3">
    <name type="scientific">Paramecium sonneborni</name>
    <dbReference type="NCBI Taxonomy" id="65129"/>
    <lineage>
        <taxon>Eukaryota</taxon>
        <taxon>Sar</taxon>
        <taxon>Alveolata</taxon>
        <taxon>Ciliophora</taxon>
        <taxon>Intramacronucleata</taxon>
        <taxon>Oligohymenophorea</taxon>
        <taxon>Peniculida</taxon>
        <taxon>Parameciidae</taxon>
        <taxon>Paramecium</taxon>
    </lineage>
</organism>
<gene>
    <name evidence="2" type="ORF">PSON_ATCC_30995.1.T1220192</name>
</gene>
<dbReference type="InterPro" id="IPR002895">
    <property type="entry name" value="Paramecium_SA"/>
</dbReference>
<evidence type="ECO:0000256" key="1">
    <source>
        <dbReference type="SAM" id="SignalP"/>
    </source>
</evidence>
<evidence type="ECO:0000313" key="2">
    <source>
        <dbReference type="EMBL" id="CAD8119786.1"/>
    </source>
</evidence>
<accession>A0A8S1QVD1</accession>
<keyword evidence="1" id="KW-0732">Signal</keyword>
<dbReference type="SMART" id="SM00639">
    <property type="entry name" value="PSA"/>
    <property type="match status" value="7"/>
</dbReference>
<evidence type="ECO:0000313" key="3">
    <source>
        <dbReference type="Proteomes" id="UP000692954"/>
    </source>
</evidence>
<comment type="caution">
    <text evidence="2">The sequence shown here is derived from an EMBL/GenBank/DDBJ whole genome shotgun (WGS) entry which is preliminary data.</text>
</comment>
<dbReference type="EMBL" id="CAJJDN010000122">
    <property type="protein sequence ID" value="CAD8119786.1"/>
    <property type="molecule type" value="Genomic_DNA"/>
</dbReference>
<keyword evidence="3" id="KW-1185">Reference proteome</keyword>
<name>A0A8S1QVD1_9CILI</name>
<dbReference type="Proteomes" id="UP000692954">
    <property type="component" value="Unassembled WGS sequence"/>
</dbReference>
<feature type="chain" id="PRO_5035791005" evidence="1">
    <location>
        <begin position="20"/>
        <end position="1456"/>
    </location>
</feature>
<proteinExistence type="predicted"/>
<feature type="signal peptide" evidence="1">
    <location>
        <begin position="1"/>
        <end position="19"/>
    </location>
</feature>
<reference evidence="2" key="1">
    <citation type="submission" date="2021-01" db="EMBL/GenBank/DDBJ databases">
        <authorList>
            <consortium name="Genoscope - CEA"/>
            <person name="William W."/>
        </authorList>
    </citation>
    <scope>NUCLEOTIDE SEQUENCE</scope>
</reference>